<dbReference type="GO" id="GO:0016020">
    <property type="term" value="C:membrane"/>
    <property type="evidence" value="ECO:0007669"/>
    <property type="project" value="TreeGrafter"/>
</dbReference>
<dbReference type="RefSeq" id="WP_099312339.1">
    <property type="nucleotide sequence ID" value="NZ_CP032101.1"/>
</dbReference>
<dbReference type="PANTHER" id="PTHR22726:SF1">
    <property type="entry name" value="METALLOENDOPEPTIDASE OMA1, MITOCHONDRIAL"/>
    <property type="match status" value="1"/>
</dbReference>
<proteinExistence type="inferred from homology"/>
<dbReference type="InterPro" id="IPR001915">
    <property type="entry name" value="Peptidase_M48"/>
</dbReference>
<dbReference type="GO" id="GO:0004222">
    <property type="term" value="F:metalloendopeptidase activity"/>
    <property type="evidence" value="ECO:0007669"/>
    <property type="project" value="InterPro"/>
</dbReference>
<keyword evidence="2" id="KW-0479">Metal-binding</keyword>
<dbReference type="InterPro" id="IPR051156">
    <property type="entry name" value="Mito/Outer_Membr_Metalloprot"/>
</dbReference>
<feature type="signal peptide" evidence="7">
    <location>
        <begin position="1"/>
        <end position="17"/>
    </location>
</feature>
<keyword evidence="4 6" id="KW-0862">Zinc</keyword>
<feature type="domain" description="Peptidase M48" evidence="8">
    <location>
        <begin position="188"/>
        <end position="335"/>
    </location>
</feature>
<keyword evidence="7" id="KW-0732">Signal</keyword>
<evidence type="ECO:0000256" key="1">
    <source>
        <dbReference type="ARBA" id="ARBA00022670"/>
    </source>
</evidence>
<comment type="cofactor">
    <cofactor evidence="6">
        <name>Zn(2+)</name>
        <dbReference type="ChEBI" id="CHEBI:29105"/>
    </cofactor>
    <text evidence="6">Binds 1 zinc ion per subunit.</text>
</comment>
<dbReference type="Pfam" id="PF01435">
    <property type="entry name" value="Peptidase_M48"/>
    <property type="match status" value="1"/>
</dbReference>
<dbReference type="GO" id="GO:0046872">
    <property type="term" value="F:metal ion binding"/>
    <property type="evidence" value="ECO:0007669"/>
    <property type="project" value="UniProtKB-KW"/>
</dbReference>
<organism evidence="9 12">
    <name type="scientific">Malaciobacter marinus</name>
    <dbReference type="NCBI Taxonomy" id="505249"/>
    <lineage>
        <taxon>Bacteria</taxon>
        <taxon>Pseudomonadati</taxon>
        <taxon>Campylobacterota</taxon>
        <taxon>Epsilonproteobacteria</taxon>
        <taxon>Campylobacterales</taxon>
        <taxon>Arcobacteraceae</taxon>
        <taxon>Malaciobacter</taxon>
    </lineage>
</organism>
<reference evidence="9 12" key="3">
    <citation type="submission" date="2018-08" db="EMBL/GenBank/DDBJ databases">
        <title>Complete genome of the Arcobacter marinus type strain JCM 15502.</title>
        <authorList>
            <person name="Miller W.G."/>
            <person name="Yee E."/>
            <person name="Huynh S."/>
            <person name="Parker C.T."/>
        </authorList>
    </citation>
    <scope>NUCLEOTIDE SEQUENCE [LARGE SCALE GENOMIC DNA]</scope>
    <source>
        <strain evidence="9 12">JCM 15502</strain>
    </source>
</reference>
<evidence type="ECO:0000256" key="6">
    <source>
        <dbReference type="RuleBase" id="RU003983"/>
    </source>
</evidence>
<evidence type="ECO:0000313" key="9">
    <source>
        <dbReference type="EMBL" id="AXX87873.1"/>
    </source>
</evidence>
<name>A0A347TMP5_9BACT</name>
<evidence type="ECO:0000256" key="4">
    <source>
        <dbReference type="ARBA" id="ARBA00022833"/>
    </source>
</evidence>
<evidence type="ECO:0000256" key="3">
    <source>
        <dbReference type="ARBA" id="ARBA00022801"/>
    </source>
</evidence>
<keyword evidence="5 6" id="KW-0482">Metalloprotease</keyword>
<evidence type="ECO:0000256" key="5">
    <source>
        <dbReference type="ARBA" id="ARBA00023049"/>
    </source>
</evidence>
<accession>A0A347TMP5</accession>
<evidence type="ECO:0000313" key="11">
    <source>
        <dbReference type="Proteomes" id="UP000224740"/>
    </source>
</evidence>
<protein>
    <submittedName>
        <fullName evidence="9">Peptidase, M48 family</fullName>
    </submittedName>
</protein>
<keyword evidence="3 6" id="KW-0378">Hydrolase</keyword>
<dbReference type="EMBL" id="CP032101">
    <property type="protein sequence ID" value="AXX87873.1"/>
    <property type="molecule type" value="Genomic_DNA"/>
</dbReference>
<comment type="similarity">
    <text evidence="6">Belongs to the peptidase M48 family.</text>
</comment>
<dbReference type="EMBL" id="NXAO01000061">
    <property type="protein sequence ID" value="PHO14322.1"/>
    <property type="molecule type" value="Genomic_DNA"/>
</dbReference>
<dbReference type="KEGG" id="amar:AMRN_2161"/>
<keyword evidence="11" id="KW-1185">Reference proteome</keyword>
<reference evidence="11" key="1">
    <citation type="submission" date="2017-09" db="EMBL/GenBank/DDBJ databases">
        <title>Arcobacter canalis sp. nov., a new species isolated from a water canal contaminated with urban sewage.</title>
        <authorList>
            <person name="Perez-Cataluna A."/>
            <person name="Salas-Masso N."/>
            <person name="Figueras M.J."/>
        </authorList>
    </citation>
    <scope>NUCLEOTIDE SEQUENCE [LARGE SCALE GENOMIC DNA]</scope>
    <source>
        <strain evidence="11">CECT 7727</strain>
    </source>
</reference>
<dbReference type="Proteomes" id="UP000224740">
    <property type="component" value="Unassembled WGS sequence"/>
</dbReference>
<evidence type="ECO:0000256" key="2">
    <source>
        <dbReference type="ARBA" id="ARBA00022723"/>
    </source>
</evidence>
<dbReference type="PANTHER" id="PTHR22726">
    <property type="entry name" value="METALLOENDOPEPTIDASE OMA1"/>
    <property type="match status" value="1"/>
</dbReference>
<dbReference type="GO" id="GO:0051603">
    <property type="term" value="P:proteolysis involved in protein catabolic process"/>
    <property type="evidence" value="ECO:0007669"/>
    <property type="project" value="TreeGrafter"/>
</dbReference>
<evidence type="ECO:0000259" key="8">
    <source>
        <dbReference type="Pfam" id="PF01435"/>
    </source>
</evidence>
<evidence type="ECO:0000256" key="7">
    <source>
        <dbReference type="SAM" id="SignalP"/>
    </source>
</evidence>
<dbReference type="AlphaFoldDB" id="A0A347TMP5"/>
<sequence>MIKKLGFTILLANSLFAFDFADITSAVTDVAQKSIKALAEPGQTTNVDKQCKIMFESYEVNYKSAISIATSHTISNSSTISSYLSKDSDFSKDELQQNIKELTKDLAKNSFWIPIEVEKFYGQLAFNERRKSAEIIEETNRNIRYKRLFKKVNSFLNQYKKSNKDMNFPFDLKVAITTEKNVAEALPFGHLIISQNLIESNNYKTILAHELSHISKRHAAKELQYKLIKSYSSIEDIVKFIKNINDEDYVQNADLSNAMLLVRGFFNYYSNEQELEADACGLKTMVKINKNNKRKYANELIQNINKLSVKTTKIDDILGDSHPSKEIRVKNIKELERTL</sequence>
<gene>
    <name evidence="9" type="ORF">AMRN_2161</name>
    <name evidence="10" type="ORF">CPH92_12545</name>
</gene>
<evidence type="ECO:0000313" key="12">
    <source>
        <dbReference type="Proteomes" id="UP000264693"/>
    </source>
</evidence>
<feature type="chain" id="PRO_5017659181" evidence="7">
    <location>
        <begin position="18"/>
        <end position="339"/>
    </location>
</feature>
<dbReference type="Proteomes" id="UP000264693">
    <property type="component" value="Chromosome"/>
</dbReference>
<keyword evidence="1 6" id="KW-0645">Protease</keyword>
<evidence type="ECO:0000313" key="10">
    <source>
        <dbReference type="EMBL" id="PHO14322.1"/>
    </source>
</evidence>
<reference evidence="10" key="2">
    <citation type="submission" date="2017-09" db="EMBL/GenBank/DDBJ databases">
        <authorList>
            <person name="Perez-Cataluna A."/>
            <person name="Figueras M.J."/>
            <person name="Salas-Masso N."/>
        </authorList>
    </citation>
    <scope>NUCLEOTIDE SEQUENCE</scope>
    <source>
        <strain evidence="10">CECT 7727</strain>
    </source>
</reference>